<keyword evidence="1" id="KW-0472">Membrane</keyword>
<protein>
    <recommendedName>
        <fullName evidence="3">CARDB domain-containing protein</fullName>
    </recommendedName>
</protein>
<reference evidence="2" key="2">
    <citation type="journal article" date="2015" name="ISME J.">
        <title>A new class of marine Euryarchaeota group II from the Mediterranean deep chlorophyll maximum.</title>
        <authorList>
            <person name="Martin-Cuadrado A.B."/>
            <person name="Garcia-Heredia I."/>
            <person name="Molto A.G."/>
            <person name="Lopez-Ubeda R."/>
            <person name="Kimes N."/>
            <person name="Lopez-Garcia P."/>
            <person name="Moreira D."/>
            <person name="Rodriguez-Valera F."/>
        </authorList>
    </citation>
    <scope>NUCLEOTIDE SEQUENCE</scope>
</reference>
<reference evidence="2" key="1">
    <citation type="submission" date="2014-11" db="EMBL/GenBank/DDBJ databases">
        <authorList>
            <person name="Zhu J."/>
            <person name="Qi W."/>
            <person name="Song R."/>
        </authorList>
    </citation>
    <scope>NUCLEOTIDE SEQUENCE</scope>
</reference>
<dbReference type="Gene3D" id="2.60.40.10">
    <property type="entry name" value="Immunoglobulins"/>
    <property type="match status" value="2"/>
</dbReference>
<keyword evidence="1" id="KW-1133">Transmembrane helix</keyword>
<evidence type="ECO:0000256" key="1">
    <source>
        <dbReference type="SAM" id="Phobius"/>
    </source>
</evidence>
<proteinExistence type="predicted"/>
<evidence type="ECO:0008006" key="3">
    <source>
        <dbReference type="Google" id="ProtNLM"/>
    </source>
</evidence>
<dbReference type="EMBL" id="KP211862">
    <property type="protein sequence ID" value="ANV79939.1"/>
    <property type="molecule type" value="Genomic_DNA"/>
</dbReference>
<accession>A0A1B1TCD3</accession>
<feature type="transmembrane region" description="Helical" evidence="1">
    <location>
        <begin position="451"/>
        <end position="475"/>
    </location>
</feature>
<organism evidence="2">
    <name type="scientific">uncultured Poseidoniia archaeon</name>
    <dbReference type="NCBI Taxonomy" id="1697135"/>
    <lineage>
        <taxon>Archaea</taxon>
        <taxon>Methanobacteriati</taxon>
        <taxon>Thermoplasmatota</taxon>
        <taxon>Candidatus Poseidoniia</taxon>
        <taxon>environmental samples</taxon>
    </lineage>
</organism>
<name>A0A1B1TCD3_9ARCH</name>
<keyword evidence="1" id="KW-0812">Transmembrane</keyword>
<sequence>MIIFSSNTSAADTDFDISADNTWSVEYLDGSTLQKTGNNSASDGDFIALKIQIFNTNLSSEDAYWSFSFGFDGQWYGGNSGVLIGNLSTNDIEISFGPVTEGYILCKLEVDNTLENEVLEIRVGPNPVNFSSAGSNEIVIIGQPIHVGDELTASILVHNQGSTSDSVRLELTRDDGTTLVNGEFISISPGSSREVSANFVPLLSGSLNVDWRISSLNGGVEVSLNGSSNIEVRNSQDIIVELEEISWDLEDGLDLDMSISLSSGLNRSMGVEIFMKSGNEYGEFQKFNIQMNPGIRNINLNLGHPDASRLKVVVSPNGWLPLNGDGELIIELIPPLVIPSILISGMSPTTVSLGDTFTIDYTLENTGTSASSAGLLRVVGVANNLVFTEVSVPSIDPGNDYSGTVEFPSWEYSQTVDVEFIWNMEDLTVKNQTSVVVDSGSSASFSLPFSVYAAIYGALSGLAIVMTSLVIFRAISQRTPSTNSKLFRGDFLNNRFVKNNASELKKEVSCPSCNQRLNIPIEHNGSVKCPACSMQFSQKSFTQNEIEDSMSVEKPDDEDIISEYEALSTTDLLSCPKCEQTLRVALDKRPVRSRCPACRVEFIAKIG</sequence>
<dbReference type="InterPro" id="IPR013783">
    <property type="entry name" value="Ig-like_fold"/>
</dbReference>
<evidence type="ECO:0000313" key="2">
    <source>
        <dbReference type="EMBL" id="ANV79939.1"/>
    </source>
</evidence>
<dbReference type="AlphaFoldDB" id="A0A1B1TCD3"/>